<evidence type="ECO:0000313" key="2">
    <source>
        <dbReference type="EMBL" id="RLM21957.1"/>
    </source>
</evidence>
<gene>
    <name evidence="2" type="ORF">BIY29_12865</name>
</gene>
<name>A0A421DM76_9GAMM</name>
<comment type="caution">
    <text evidence="2">The sequence shown here is derived from an EMBL/GenBank/DDBJ whole genome shotgun (WGS) entry which is preliminary data.</text>
</comment>
<dbReference type="Proteomes" id="UP000285648">
    <property type="component" value="Unassembled WGS sequence"/>
</dbReference>
<evidence type="ECO:0000256" key="1">
    <source>
        <dbReference type="SAM" id="Phobius"/>
    </source>
</evidence>
<proteinExistence type="predicted"/>
<feature type="transmembrane region" description="Helical" evidence="1">
    <location>
        <begin position="29"/>
        <end position="47"/>
    </location>
</feature>
<sequence length="543" mass="59952">MMKCRIDGWCSAVRRDLCRFLRQERGAGAAFYVLGAMALLVTAAFIVDTSTSTGDAAQIKRATDAAALAVGYQVVVSGNENKKYDQQQMTELAFDYVKANIGLNSALAEKIALDKVSVREGRSDNDYPTYTVTVSFTTAPELLQLGESEQEIYSTVEVLNRSTEVALILPNTSKEDSANLAVLRRIGNEFAENLIGERENIWLALVPHSQAVSVYDAEHTNRIREWAAPGALTPVELTSLFNSGYGGLADRRIPDRRFNLLCMYRGLNRGDNYFWDETPTGQFRVYYRADLPPNAPEAYFISWVGPNPSFGQAIGTNDTRYLVVDQGCPYAPLLPLTNDFDKIAGRLDEMRTGFNVNYAIAIGWAAMALAPNFRGSAGWDLDDDLPKDFDEGNGERTKAIVLLVNSSDMLWFDSDSYNAYVGRPIDGCSAQTTENDGCTSEQLITARFANLCTSLRERNIRFFLVVTGNDEAVNEDKNGGTVASASEFRRLADAGLGGCAEKSADLTYYNGEDFVASESKIRNRLSEITDELHQQSGFVRLIE</sequence>
<dbReference type="AlphaFoldDB" id="A0A421DM76"/>
<keyword evidence="1" id="KW-0472">Membrane</keyword>
<evidence type="ECO:0000313" key="3">
    <source>
        <dbReference type="Proteomes" id="UP000285648"/>
    </source>
</evidence>
<protein>
    <submittedName>
        <fullName evidence="2">Uncharacterized protein</fullName>
    </submittedName>
</protein>
<dbReference type="EMBL" id="MJLZ01000029">
    <property type="protein sequence ID" value="RLM21957.1"/>
    <property type="molecule type" value="Genomic_DNA"/>
</dbReference>
<keyword evidence="3" id="KW-1185">Reference proteome</keyword>
<accession>A0A421DM76</accession>
<keyword evidence="1" id="KW-0812">Transmembrane</keyword>
<keyword evidence="1" id="KW-1133">Transmembrane helix</keyword>
<reference evidence="2 3" key="1">
    <citation type="submission" date="2016-09" db="EMBL/GenBank/DDBJ databases">
        <authorList>
            <person name="Doonan J."/>
            <person name="Pachebat J.A."/>
            <person name="Golyshin P.N."/>
            <person name="Denman S."/>
            <person name="Mcdonald J.E."/>
        </authorList>
    </citation>
    <scope>NUCLEOTIDE SEQUENCE [LARGE SCALE GENOMIC DNA]</scope>
    <source>
        <strain evidence="2 3">NCPPB 3934</strain>
    </source>
</reference>
<organism evidence="2 3">
    <name type="scientific">Brenneria alni</name>
    <dbReference type="NCBI Taxonomy" id="71656"/>
    <lineage>
        <taxon>Bacteria</taxon>
        <taxon>Pseudomonadati</taxon>
        <taxon>Pseudomonadota</taxon>
        <taxon>Gammaproteobacteria</taxon>
        <taxon>Enterobacterales</taxon>
        <taxon>Pectobacteriaceae</taxon>
        <taxon>Brenneria</taxon>
    </lineage>
</organism>